<dbReference type="PROSITE" id="PS50943">
    <property type="entry name" value="HTH_CROC1"/>
    <property type="match status" value="1"/>
</dbReference>
<dbReference type="SUPFAM" id="SSF47413">
    <property type="entry name" value="lambda repressor-like DNA-binding domains"/>
    <property type="match status" value="1"/>
</dbReference>
<reference evidence="3 4" key="1">
    <citation type="submission" date="2019-04" db="EMBL/GenBank/DDBJ databases">
        <title>Genomic characterization of Staphylococcus petrasii strains.</title>
        <authorList>
            <person name="Vrbovska V."/>
            <person name="Kovarovic V."/>
            <person name="Maslanova I."/>
            <person name="Indrakova A."/>
            <person name="Petras P."/>
            <person name="Sedo O."/>
            <person name="Svec P."/>
            <person name="Fisarova L."/>
            <person name="Sedlacek I."/>
            <person name="Doskar J."/>
            <person name="Pantucek R."/>
        </authorList>
    </citation>
    <scope>NUCLEOTIDE SEQUENCE [LARGE SCALE GENOMIC DNA]</scope>
    <source>
        <strain evidence="3 4">CCM 8529</strain>
    </source>
</reference>
<dbReference type="Gene3D" id="1.10.260.40">
    <property type="entry name" value="lambda repressor-like DNA-binding domains"/>
    <property type="match status" value="1"/>
</dbReference>
<dbReference type="InterPro" id="IPR001387">
    <property type="entry name" value="Cro/C1-type_HTH"/>
</dbReference>
<evidence type="ECO:0000313" key="3">
    <source>
        <dbReference type="EMBL" id="TGN23180.1"/>
    </source>
</evidence>
<dbReference type="Proteomes" id="UP000297459">
    <property type="component" value="Unassembled WGS sequence"/>
</dbReference>
<dbReference type="SMART" id="SM00530">
    <property type="entry name" value="HTH_XRE"/>
    <property type="match status" value="1"/>
</dbReference>
<evidence type="ECO:0000256" key="1">
    <source>
        <dbReference type="SAM" id="Coils"/>
    </source>
</evidence>
<proteinExistence type="predicted"/>
<dbReference type="EMBL" id="SRPJ01000009">
    <property type="protein sequence ID" value="TGN23180.1"/>
    <property type="molecule type" value="Genomic_DNA"/>
</dbReference>
<dbReference type="InterPro" id="IPR010982">
    <property type="entry name" value="Lambda_DNA-bd_dom_sf"/>
</dbReference>
<keyword evidence="4" id="KW-1185">Reference proteome</keyword>
<dbReference type="CDD" id="cd00093">
    <property type="entry name" value="HTH_XRE"/>
    <property type="match status" value="1"/>
</dbReference>
<sequence>MKFSKLLKDIRLEENISVNNLSKLSGVSNAYISKLENDKRNFPTIRTLYLLLAGLKNSKFNDQSKSSEEINDEIKKILYKFLSAEDSEFDKKEFESIYENFITFYEDMHKKIDNKDEKNRKKNFFEYEDNENKKQSLNLEKPINDLAFHLNDDLNEKFFNGVLLDDYDKNTINEILHSFLINKLNREKDYLSEDIEQLQKQFNDFRKDAMLNEKQLNLFANHNSIQSLKENDKK</sequence>
<feature type="domain" description="HTH cro/C1-type" evidence="2">
    <location>
        <begin position="7"/>
        <end position="63"/>
    </location>
</feature>
<evidence type="ECO:0000259" key="2">
    <source>
        <dbReference type="PROSITE" id="PS50943"/>
    </source>
</evidence>
<keyword evidence="1" id="KW-0175">Coiled coil</keyword>
<dbReference type="AlphaFoldDB" id="A0A4Z1BDD8"/>
<dbReference type="Pfam" id="PF01381">
    <property type="entry name" value="HTH_3"/>
    <property type="match status" value="1"/>
</dbReference>
<comment type="caution">
    <text evidence="3">The sequence shown here is derived from an EMBL/GenBank/DDBJ whole genome shotgun (WGS) entry which is preliminary data.</text>
</comment>
<dbReference type="GO" id="GO:0003677">
    <property type="term" value="F:DNA binding"/>
    <property type="evidence" value="ECO:0007669"/>
    <property type="project" value="InterPro"/>
</dbReference>
<protein>
    <submittedName>
        <fullName evidence="3">XRE family transcriptional regulator</fullName>
    </submittedName>
</protein>
<organism evidence="3 4">
    <name type="scientific">Staphylococcus pragensis</name>
    <dbReference type="NCBI Taxonomy" id="1611836"/>
    <lineage>
        <taxon>Bacteria</taxon>
        <taxon>Bacillati</taxon>
        <taxon>Bacillota</taxon>
        <taxon>Bacilli</taxon>
        <taxon>Bacillales</taxon>
        <taxon>Staphylococcaceae</taxon>
        <taxon>Staphylococcus</taxon>
    </lineage>
</organism>
<name>A0A4Z1BDD8_9STAP</name>
<accession>A0A4Z1BDD8</accession>
<evidence type="ECO:0000313" key="4">
    <source>
        <dbReference type="Proteomes" id="UP000297459"/>
    </source>
</evidence>
<feature type="coiled-coil region" evidence="1">
    <location>
        <begin position="181"/>
        <end position="215"/>
    </location>
</feature>
<gene>
    <name evidence="3" type="ORF">E2558_11235</name>
</gene>
<dbReference type="RefSeq" id="WP_126564641.1">
    <property type="nucleotide sequence ID" value="NZ_BMCY01000007.1"/>
</dbReference>